<dbReference type="AlphaFoldDB" id="A0AAE0DRT4"/>
<keyword evidence="3" id="KW-1185">Reference proteome</keyword>
<comment type="caution">
    <text evidence="2">The sequence shown here is derived from an EMBL/GenBank/DDBJ whole genome shotgun (WGS) entry which is preliminary data.</text>
</comment>
<dbReference type="PANTHER" id="PTHR31672:SF13">
    <property type="entry name" value="F-BOX PROTEIN CPR30-LIKE"/>
    <property type="match status" value="1"/>
</dbReference>
<dbReference type="Proteomes" id="UP001281410">
    <property type="component" value="Unassembled WGS sequence"/>
</dbReference>
<dbReference type="PANTHER" id="PTHR31672">
    <property type="entry name" value="BNACNNG10540D PROTEIN"/>
    <property type="match status" value="1"/>
</dbReference>
<dbReference type="InterPro" id="IPR050796">
    <property type="entry name" value="SCF_F-box_component"/>
</dbReference>
<accession>A0AAE0DRT4</accession>
<dbReference type="EMBL" id="JANJYJ010000010">
    <property type="protein sequence ID" value="KAK3183826.1"/>
    <property type="molecule type" value="Genomic_DNA"/>
</dbReference>
<protein>
    <recommendedName>
        <fullName evidence="1">F-box associated beta-propeller type 1 domain-containing protein</fullName>
    </recommendedName>
</protein>
<evidence type="ECO:0000259" key="1">
    <source>
        <dbReference type="Pfam" id="PF07734"/>
    </source>
</evidence>
<gene>
    <name evidence="2" type="ORF">Dsin_031112</name>
</gene>
<evidence type="ECO:0000313" key="3">
    <source>
        <dbReference type="Proteomes" id="UP001281410"/>
    </source>
</evidence>
<reference evidence="2" key="1">
    <citation type="journal article" date="2023" name="Plant J.">
        <title>Genome sequences and population genomics provide insights into the demographic history, inbreeding, and mutation load of two 'living fossil' tree species of Dipteronia.</title>
        <authorList>
            <person name="Feng Y."/>
            <person name="Comes H.P."/>
            <person name="Chen J."/>
            <person name="Zhu S."/>
            <person name="Lu R."/>
            <person name="Zhang X."/>
            <person name="Li P."/>
            <person name="Qiu J."/>
            <person name="Olsen K.M."/>
            <person name="Qiu Y."/>
        </authorList>
    </citation>
    <scope>NUCLEOTIDE SEQUENCE</scope>
    <source>
        <strain evidence="2">NBL</strain>
    </source>
</reference>
<feature type="domain" description="F-box associated beta-propeller type 1" evidence="1">
    <location>
        <begin position="31"/>
        <end position="113"/>
    </location>
</feature>
<sequence length="161" mass="18120">MSITLSDLIADILLHLPVKSLNRCIAILSIDDYKFVRVVYDEKILHIFSLRNNSWKIVEGNFPGRKPNIIDGVSLNGAVHWDAFCLPDSLGVITVFDLAEERFKTLPFPDIPNPTTSLQGIVNVVGDYLCVHFGDYNSYSDLGSCGRNLDYEGIWCQRILD</sequence>
<name>A0AAE0DRT4_9ROSI</name>
<organism evidence="2 3">
    <name type="scientific">Dipteronia sinensis</name>
    <dbReference type="NCBI Taxonomy" id="43782"/>
    <lineage>
        <taxon>Eukaryota</taxon>
        <taxon>Viridiplantae</taxon>
        <taxon>Streptophyta</taxon>
        <taxon>Embryophyta</taxon>
        <taxon>Tracheophyta</taxon>
        <taxon>Spermatophyta</taxon>
        <taxon>Magnoliopsida</taxon>
        <taxon>eudicotyledons</taxon>
        <taxon>Gunneridae</taxon>
        <taxon>Pentapetalae</taxon>
        <taxon>rosids</taxon>
        <taxon>malvids</taxon>
        <taxon>Sapindales</taxon>
        <taxon>Sapindaceae</taxon>
        <taxon>Hippocastanoideae</taxon>
        <taxon>Acereae</taxon>
        <taxon>Dipteronia</taxon>
    </lineage>
</organism>
<dbReference type="InterPro" id="IPR006527">
    <property type="entry name" value="F-box-assoc_dom_typ1"/>
</dbReference>
<evidence type="ECO:0000313" key="2">
    <source>
        <dbReference type="EMBL" id="KAK3183826.1"/>
    </source>
</evidence>
<dbReference type="Pfam" id="PF07734">
    <property type="entry name" value="FBA_1"/>
    <property type="match status" value="1"/>
</dbReference>
<proteinExistence type="predicted"/>